<dbReference type="VEuPathDB" id="MicrosporidiaDB:NEDG_02031"/>
<dbReference type="PROSITE" id="PS51257">
    <property type="entry name" value="PROKAR_LIPOPROTEIN"/>
    <property type="match status" value="1"/>
</dbReference>
<keyword evidence="3" id="KW-1185">Reference proteome</keyword>
<dbReference type="GeneID" id="93648381"/>
<feature type="chain" id="PRO_5008060574" description="Lipoprotein" evidence="1">
    <location>
        <begin position="36"/>
        <end position="214"/>
    </location>
</feature>
<feature type="signal peptide" evidence="1">
    <location>
        <begin position="1"/>
        <end position="35"/>
    </location>
</feature>
<evidence type="ECO:0000313" key="3">
    <source>
        <dbReference type="Proteomes" id="UP000185944"/>
    </source>
</evidence>
<reference evidence="2 3" key="1">
    <citation type="submission" date="2016-02" db="EMBL/GenBank/DDBJ databases">
        <title>Discovery of a natural microsporidian pathogen with a broad tissue tropism in Caenorhabditis elegans.</title>
        <authorList>
            <person name="Luallen R.J."/>
            <person name="Reinke A.W."/>
            <person name="Tong L."/>
            <person name="Botts M.R."/>
            <person name="Felix M.-A."/>
            <person name="Troemel E.R."/>
        </authorList>
    </citation>
    <scope>NUCLEOTIDE SEQUENCE [LARGE SCALE GENOMIC DNA]</scope>
    <source>
        <strain evidence="2 3">JUm2807</strain>
    </source>
</reference>
<evidence type="ECO:0000256" key="1">
    <source>
        <dbReference type="SAM" id="SignalP"/>
    </source>
</evidence>
<dbReference type="Proteomes" id="UP000185944">
    <property type="component" value="Unassembled WGS sequence"/>
</dbReference>
<protein>
    <recommendedName>
        <fullName evidence="4">Lipoprotein</fullName>
    </recommendedName>
</protein>
<name>A0A177ELN1_9MICR</name>
<gene>
    <name evidence="2" type="ORF">NEDG_02031</name>
</gene>
<comment type="caution">
    <text evidence="2">The sequence shown here is derived from an EMBL/GenBank/DDBJ whole genome shotgun (WGS) entry which is preliminary data.</text>
</comment>
<proteinExistence type="predicted"/>
<keyword evidence="1" id="KW-0732">Signal</keyword>
<dbReference type="AlphaFoldDB" id="A0A177ELN1"/>
<organism evidence="2 3">
    <name type="scientific">Nematocida displodere</name>
    <dbReference type="NCBI Taxonomy" id="1805483"/>
    <lineage>
        <taxon>Eukaryota</taxon>
        <taxon>Fungi</taxon>
        <taxon>Fungi incertae sedis</taxon>
        <taxon>Microsporidia</taxon>
        <taxon>Nematocida</taxon>
    </lineage>
</organism>
<sequence length="214" mass="23740">MMKSKLINCFGKVFGKALRCHVLCLIVLCVIVGCADEAPGPMYIASPYTAQTIEFFERSGSEGRGMQLRSIATSTKKYILKNQPRKIQINLERYTLETVPEKLVDGIKFKTLIIRSDGHCVPAVLERVLVAFGTINTDRLEVFNLNINDEFEPILLPTAASLPGVPSKGLSMNPPPTRCILNTKDLTIICCRIPGIIWFQERVSVRVSVRVSSG</sequence>
<dbReference type="RefSeq" id="XP_067545722.1">
    <property type="nucleotide sequence ID" value="XM_067689449.1"/>
</dbReference>
<evidence type="ECO:0008006" key="4">
    <source>
        <dbReference type="Google" id="ProtNLM"/>
    </source>
</evidence>
<accession>A0A177ELN1</accession>
<dbReference type="EMBL" id="LTDL01000006">
    <property type="protein sequence ID" value="OAG32280.1"/>
    <property type="molecule type" value="Genomic_DNA"/>
</dbReference>
<evidence type="ECO:0000313" key="2">
    <source>
        <dbReference type="EMBL" id="OAG32280.1"/>
    </source>
</evidence>